<dbReference type="Proteomes" id="UP000652761">
    <property type="component" value="Unassembled WGS sequence"/>
</dbReference>
<comment type="caution">
    <text evidence="1">The sequence shown here is derived from an EMBL/GenBank/DDBJ whole genome shotgun (WGS) entry which is preliminary data.</text>
</comment>
<reference evidence="1" key="1">
    <citation type="submission" date="2017-07" db="EMBL/GenBank/DDBJ databases">
        <title>Taro Niue Genome Assembly and Annotation.</title>
        <authorList>
            <person name="Atibalentja N."/>
            <person name="Keating K."/>
            <person name="Fields C.J."/>
        </authorList>
    </citation>
    <scope>NUCLEOTIDE SEQUENCE</scope>
    <source>
        <strain evidence="1">Niue_2</strain>
        <tissue evidence="1">Leaf</tissue>
    </source>
</reference>
<dbReference type="AlphaFoldDB" id="A0A843V488"/>
<keyword evidence="2" id="KW-1185">Reference proteome</keyword>
<dbReference type="EMBL" id="NMUH01001073">
    <property type="protein sequence ID" value="MQL88610.1"/>
    <property type="molecule type" value="Genomic_DNA"/>
</dbReference>
<gene>
    <name evidence="1" type="ORF">Taro_021172</name>
</gene>
<name>A0A843V488_COLES</name>
<feature type="non-terminal residue" evidence="1">
    <location>
        <position position="1"/>
    </location>
</feature>
<accession>A0A843V488</accession>
<evidence type="ECO:0000313" key="2">
    <source>
        <dbReference type="Proteomes" id="UP000652761"/>
    </source>
</evidence>
<proteinExistence type="predicted"/>
<protein>
    <submittedName>
        <fullName evidence="1">Uncharacterized protein</fullName>
    </submittedName>
</protein>
<sequence length="166" mass="18636">MADAILIVSDKGDAIRFRAVKCIFPWPNSAVALLSWGRSCCGCEGFAGHSWSNWSSFGEVSECGQAWEHGESRGGVRIVLLALVRASRKLHVPLVARTSLIVESNRHHQQSKVLSCGALGVCPRLCLCFVYYIRNLECTFLMDMYKQCNLCVLNVVLLYFHRYMCL</sequence>
<evidence type="ECO:0000313" key="1">
    <source>
        <dbReference type="EMBL" id="MQL88610.1"/>
    </source>
</evidence>
<organism evidence="1 2">
    <name type="scientific">Colocasia esculenta</name>
    <name type="common">Wild taro</name>
    <name type="synonym">Arum esculentum</name>
    <dbReference type="NCBI Taxonomy" id="4460"/>
    <lineage>
        <taxon>Eukaryota</taxon>
        <taxon>Viridiplantae</taxon>
        <taxon>Streptophyta</taxon>
        <taxon>Embryophyta</taxon>
        <taxon>Tracheophyta</taxon>
        <taxon>Spermatophyta</taxon>
        <taxon>Magnoliopsida</taxon>
        <taxon>Liliopsida</taxon>
        <taxon>Araceae</taxon>
        <taxon>Aroideae</taxon>
        <taxon>Colocasieae</taxon>
        <taxon>Colocasia</taxon>
    </lineage>
</organism>